<gene>
    <name evidence="2" type="ORF">A3D65_04250</name>
</gene>
<dbReference type="CDD" id="cd00090">
    <property type="entry name" value="HTH_ARSR"/>
    <property type="match status" value="1"/>
</dbReference>
<accession>A0A1G2D4Z3</accession>
<dbReference type="Pfam" id="PF01978">
    <property type="entry name" value="TrmB"/>
    <property type="match status" value="1"/>
</dbReference>
<feature type="domain" description="Transcription regulator TrmB N-terminal" evidence="1">
    <location>
        <begin position="9"/>
        <end position="76"/>
    </location>
</feature>
<dbReference type="SUPFAM" id="SSF46785">
    <property type="entry name" value="Winged helix' DNA-binding domain"/>
    <property type="match status" value="1"/>
</dbReference>
<dbReference type="InterPro" id="IPR051797">
    <property type="entry name" value="TrmB-like"/>
</dbReference>
<dbReference type="Proteomes" id="UP000177996">
    <property type="component" value="Unassembled WGS sequence"/>
</dbReference>
<dbReference type="InterPro" id="IPR036388">
    <property type="entry name" value="WH-like_DNA-bd_sf"/>
</dbReference>
<dbReference type="InterPro" id="IPR002831">
    <property type="entry name" value="Tscrpt_reg_TrmB_N"/>
</dbReference>
<dbReference type="InterPro" id="IPR011991">
    <property type="entry name" value="ArsR-like_HTH"/>
</dbReference>
<dbReference type="Gene3D" id="1.10.10.10">
    <property type="entry name" value="Winged helix-like DNA-binding domain superfamily/Winged helix DNA-binding domain"/>
    <property type="match status" value="1"/>
</dbReference>
<name>A0A1G2D4Z3_9BACT</name>
<evidence type="ECO:0000259" key="1">
    <source>
        <dbReference type="Pfam" id="PF01978"/>
    </source>
</evidence>
<dbReference type="InterPro" id="IPR036390">
    <property type="entry name" value="WH_DNA-bd_sf"/>
</dbReference>
<organism evidence="2 3">
    <name type="scientific">Candidatus Lloydbacteria bacterium RIFCSPHIGHO2_02_FULL_50_13</name>
    <dbReference type="NCBI Taxonomy" id="1798661"/>
    <lineage>
        <taxon>Bacteria</taxon>
        <taxon>Candidatus Lloydiibacteriota</taxon>
    </lineage>
</organism>
<dbReference type="EMBL" id="MHLL01000051">
    <property type="protein sequence ID" value="OGZ07838.1"/>
    <property type="molecule type" value="Genomic_DNA"/>
</dbReference>
<dbReference type="PANTHER" id="PTHR34293">
    <property type="entry name" value="HTH-TYPE TRANSCRIPTIONAL REGULATOR TRMBL2"/>
    <property type="match status" value="1"/>
</dbReference>
<dbReference type="STRING" id="1798661.A3D65_04250"/>
<dbReference type="AlphaFoldDB" id="A0A1G2D4Z3"/>
<evidence type="ECO:0000313" key="3">
    <source>
        <dbReference type="Proteomes" id="UP000177996"/>
    </source>
</evidence>
<proteinExistence type="predicted"/>
<evidence type="ECO:0000313" key="2">
    <source>
        <dbReference type="EMBL" id="OGZ07838.1"/>
    </source>
</evidence>
<comment type="caution">
    <text evidence="2">The sequence shown here is derived from an EMBL/GenBank/DDBJ whole genome shotgun (WGS) entry which is preliminary data.</text>
</comment>
<sequence>MEPIKKLLGKLGLSSCASVVYLALLESSPLGVSEISRKTGEYRPAIYRALAELARHELVVVAPRQKRKSYSAESPERLRNLVEASLLELDHALPKLAERYKMRGKAPFVRVFEGKKGITAVFNNLVERLPKGGTFYRISAERDLARTNSYLPKDYREKRDAKSLERFVITERAIGEQKKKRMERAMKYFPCGDKKSDVVFDQDTIELIYADTIALVDLNTETALVVESPPLAEFQKKLFRLLYQKL</sequence>
<dbReference type="PANTHER" id="PTHR34293:SF1">
    <property type="entry name" value="HTH-TYPE TRANSCRIPTIONAL REGULATOR TRMBL2"/>
    <property type="match status" value="1"/>
</dbReference>
<protein>
    <recommendedName>
        <fullName evidence="1">Transcription regulator TrmB N-terminal domain-containing protein</fullName>
    </recommendedName>
</protein>
<reference evidence="2 3" key="1">
    <citation type="journal article" date="2016" name="Nat. Commun.">
        <title>Thousands of microbial genomes shed light on interconnected biogeochemical processes in an aquifer system.</title>
        <authorList>
            <person name="Anantharaman K."/>
            <person name="Brown C.T."/>
            <person name="Hug L.A."/>
            <person name="Sharon I."/>
            <person name="Castelle C.J."/>
            <person name="Probst A.J."/>
            <person name="Thomas B.C."/>
            <person name="Singh A."/>
            <person name="Wilkins M.J."/>
            <person name="Karaoz U."/>
            <person name="Brodie E.L."/>
            <person name="Williams K.H."/>
            <person name="Hubbard S.S."/>
            <person name="Banfield J.F."/>
        </authorList>
    </citation>
    <scope>NUCLEOTIDE SEQUENCE [LARGE SCALE GENOMIC DNA]</scope>
</reference>